<accession>A0ABW3U1N5</accession>
<evidence type="ECO:0000256" key="4">
    <source>
        <dbReference type="ARBA" id="ARBA00023136"/>
    </source>
</evidence>
<dbReference type="Pfam" id="PF02674">
    <property type="entry name" value="Colicin_V"/>
    <property type="match status" value="1"/>
</dbReference>
<dbReference type="PANTHER" id="PTHR37306">
    <property type="entry name" value="COLICIN V PRODUCTION PROTEIN"/>
    <property type="match status" value="1"/>
</dbReference>
<gene>
    <name evidence="6" type="ORF">ACFQ38_15670</name>
</gene>
<proteinExistence type="predicted"/>
<comment type="caution">
    <text evidence="6">The sequence shown here is derived from an EMBL/GenBank/DDBJ whole genome shotgun (WGS) entry which is preliminary data.</text>
</comment>
<dbReference type="Proteomes" id="UP001597231">
    <property type="component" value="Unassembled WGS sequence"/>
</dbReference>
<evidence type="ECO:0000313" key="7">
    <source>
        <dbReference type="Proteomes" id="UP001597231"/>
    </source>
</evidence>
<name>A0ABW3U1N5_9BACL</name>
<dbReference type="EMBL" id="JBHTLT010000125">
    <property type="protein sequence ID" value="MFD1206534.1"/>
    <property type="molecule type" value="Genomic_DNA"/>
</dbReference>
<feature type="transmembrane region" description="Helical" evidence="5">
    <location>
        <begin position="27"/>
        <end position="43"/>
    </location>
</feature>
<keyword evidence="4 5" id="KW-0472">Membrane</keyword>
<organism evidence="6 7">
    <name type="scientific">Sporosarcina contaminans</name>
    <dbReference type="NCBI Taxonomy" id="633403"/>
    <lineage>
        <taxon>Bacteria</taxon>
        <taxon>Bacillati</taxon>
        <taxon>Bacillota</taxon>
        <taxon>Bacilli</taxon>
        <taxon>Bacillales</taxon>
        <taxon>Caryophanaceae</taxon>
        <taxon>Sporosarcina</taxon>
    </lineage>
</organism>
<keyword evidence="2 5" id="KW-0812">Transmembrane</keyword>
<sequence length="179" mass="20617">MLDLLLVFLLLGGLITGFRRGLIVQAIHMTGFIIAIIVAYIYYKPLADKFVLWVPYPGVTAGAKLSWTVEQLDLDQTFYRLLAFVLIFITVKFLLQLIASMFDFLKYLPVIGFISRFFGAGLGFIEFYIVLFFILYVLAMLPLDIIQNALDHSILANAMFKHTPIISETVKNWWYIYKQ</sequence>
<evidence type="ECO:0000313" key="6">
    <source>
        <dbReference type="EMBL" id="MFD1206534.1"/>
    </source>
</evidence>
<evidence type="ECO:0000256" key="1">
    <source>
        <dbReference type="ARBA" id="ARBA00004141"/>
    </source>
</evidence>
<keyword evidence="7" id="KW-1185">Reference proteome</keyword>
<feature type="transmembrane region" description="Helical" evidence="5">
    <location>
        <begin position="81"/>
        <end position="105"/>
    </location>
</feature>
<reference evidence="7" key="1">
    <citation type="journal article" date="2019" name="Int. J. Syst. Evol. Microbiol.">
        <title>The Global Catalogue of Microorganisms (GCM) 10K type strain sequencing project: providing services to taxonomists for standard genome sequencing and annotation.</title>
        <authorList>
            <consortium name="The Broad Institute Genomics Platform"/>
            <consortium name="The Broad Institute Genome Sequencing Center for Infectious Disease"/>
            <person name="Wu L."/>
            <person name="Ma J."/>
        </authorList>
    </citation>
    <scope>NUCLEOTIDE SEQUENCE [LARGE SCALE GENOMIC DNA]</scope>
    <source>
        <strain evidence="7">CCUG 53915</strain>
    </source>
</reference>
<evidence type="ECO:0000256" key="5">
    <source>
        <dbReference type="SAM" id="Phobius"/>
    </source>
</evidence>
<protein>
    <submittedName>
        <fullName evidence="6">CvpA family protein</fullName>
    </submittedName>
</protein>
<feature type="transmembrane region" description="Helical" evidence="5">
    <location>
        <begin position="117"/>
        <end position="139"/>
    </location>
</feature>
<dbReference type="PANTHER" id="PTHR37306:SF1">
    <property type="entry name" value="COLICIN V PRODUCTION PROTEIN"/>
    <property type="match status" value="1"/>
</dbReference>
<keyword evidence="3 5" id="KW-1133">Transmembrane helix</keyword>
<dbReference type="InterPro" id="IPR003825">
    <property type="entry name" value="Colicin-V_CvpA"/>
</dbReference>
<dbReference type="RefSeq" id="WP_336824883.1">
    <property type="nucleotide sequence ID" value="NZ_JBHTLT010000125.1"/>
</dbReference>
<comment type="subcellular location">
    <subcellularLocation>
        <location evidence="1">Membrane</location>
        <topology evidence="1">Multi-pass membrane protein</topology>
    </subcellularLocation>
</comment>
<evidence type="ECO:0000256" key="2">
    <source>
        <dbReference type="ARBA" id="ARBA00022692"/>
    </source>
</evidence>
<evidence type="ECO:0000256" key="3">
    <source>
        <dbReference type="ARBA" id="ARBA00022989"/>
    </source>
</evidence>